<dbReference type="EMBL" id="AP006487">
    <property type="protein sequence ID" value="BAM79311.1"/>
    <property type="molecule type" value="Genomic_DNA"/>
</dbReference>
<feature type="compositionally biased region" description="Basic and acidic residues" evidence="1">
    <location>
        <begin position="292"/>
        <end position="301"/>
    </location>
</feature>
<feature type="compositionally biased region" description="Low complexity" evidence="1">
    <location>
        <begin position="281"/>
        <end position="291"/>
    </location>
</feature>
<dbReference type="GeneID" id="16992765"/>
<keyword evidence="3" id="KW-1185">Reference proteome</keyword>
<evidence type="ECO:0000313" key="3">
    <source>
        <dbReference type="Proteomes" id="UP000007014"/>
    </source>
</evidence>
<proteinExistence type="predicted"/>
<dbReference type="HOGENOM" id="CLU_405668_0_0_1"/>
<dbReference type="Gramene" id="CME086CT">
    <property type="protein sequence ID" value="CME086CT"/>
    <property type="gene ID" value="CME086C"/>
</dbReference>
<feature type="region of interest" description="Disordered" evidence="1">
    <location>
        <begin position="183"/>
        <end position="204"/>
    </location>
</feature>
<name>M1UPH4_CYAM1</name>
<gene>
    <name evidence="2" type="ORF">CYME_CME086C</name>
</gene>
<dbReference type="OrthoDB" id="10588487at2759"/>
<accession>M1UPH4</accession>
<dbReference type="Proteomes" id="UP000007014">
    <property type="component" value="Chromosome 5"/>
</dbReference>
<evidence type="ECO:0000256" key="1">
    <source>
        <dbReference type="SAM" id="MobiDB-lite"/>
    </source>
</evidence>
<feature type="compositionally biased region" description="Polar residues" evidence="1">
    <location>
        <begin position="185"/>
        <end position="203"/>
    </location>
</feature>
<reference evidence="2 3" key="2">
    <citation type="journal article" date="2007" name="BMC Biol.">
        <title>A 100%-complete sequence reveals unusually simple genomic features in the hot-spring red alga Cyanidioschyzon merolae.</title>
        <authorList>
            <person name="Nozaki H."/>
            <person name="Takano H."/>
            <person name="Misumi O."/>
            <person name="Terasawa K."/>
            <person name="Matsuzaki M."/>
            <person name="Maruyama S."/>
            <person name="Nishida K."/>
            <person name="Yagisawa F."/>
            <person name="Yoshida Y."/>
            <person name="Fujiwara T."/>
            <person name="Takio S."/>
            <person name="Tamura K."/>
            <person name="Chung S.J."/>
            <person name="Nakamura S."/>
            <person name="Kuroiwa H."/>
            <person name="Tanaka K."/>
            <person name="Sato N."/>
            <person name="Kuroiwa T."/>
        </authorList>
    </citation>
    <scope>NUCLEOTIDE SEQUENCE [LARGE SCALE GENOMIC DNA]</scope>
    <source>
        <strain evidence="2 3">10D</strain>
    </source>
</reference>
<dbReference type="RefSeq" id="XP_005535597.1">
    <property type="nucleotide sequence ID" value="XM_005535540.1"/>
</dbReference>
<protein>
    <submittedName>
        <fullName evidence="2">Uncharacterized protein</fullName>
    </submittedName>
</protein>
<feature type="compositionally biased region" description="Basic and acidic residues" evidence="1">
    <location>
        <begin position="619"/>
        <end position="628"/>
    </location>
</feature>
<dbReference type="AlphaFoldDB" id="M1UPH4"/>
<evidence type="ECO:0000313" key="2">
    <source>
        <dbReference type="EMBL" id="BAM79311.1"/>
    </source>
</evidence>
<organism evidence="2 3">
    <name type="scientific">Cyanidioschyzon merolae (strain NIES-3377 / 10D)</name>
    <name type="common">Unicellular red alga</name>
    <dbReference type="NCBI Taxonomy" id="280699"/>
    <lineage>
        <taxon>Eukaryota</taxon>
        <taxon>Rhodophyta</taxon>
        <taxon>Bangiophyceae</taxon>
        <taxon>Cyanidiales</taxon>
        <taxon>Cyanidiaceae</taxon>
        <taxon>Cyanidioschyzon</taxon>
    </lineage>
</organism>
<feature type="compositionally biased region" description="Polar residues" evidence="1">
    <location>
        <begin position="445"/>
        <end position="457"/>
    </location>
</feature>
<sequence length="678" mass="74251">MEFPPIYDWFLEPVLAEDDRISDEDRENVSTTAKKQNTYFTVWGTREAAAESNAAGVPAPPLDASLLWQTSAVVDVQTDGREYTVIETESGSRYRLCGRMRAAHMVTAGWPVATVRAFQSVNDGKGTAFPKNWREILIEGYRSWREVRNQVDLESRRAARPHATRTRSHQRGPLLVVDEELTGETPATKQNPSDWPVASNTAEQMRKIPQSISREARRLLEQLVRVRFHHPDLILGASGTRSRTGSLQTASAIVGSEVATLPLRSPTRRKRGRPRKQPVDSSNSAEASNSKSCEKGTRSEFENMVASSHRVAHAASANKRKTSSRDPNRASASQCGQRATEDPFSGDAAAASVMMPLHDRMTPATREHFQSSLDPASGKIKMMPASSSPSASRTSGASQNKRRPRRGAEQAPSASETTTGTEQRGRQKIQRKSAEPLSPGASGEESINTTCTESVSTVGELKSESKDAATASTALHTHKRHSKRVRFEMHPMPTKPTRKRASKSDAANAVPAAPALEKALATLRQTSSGRGEMSTKRQRAALRLVSDAATMLYAGDSIFVQDENRPRALEAPQSASDDSPRPSRAGRLPKAAWSKKGKPSTHDAYLEQLQRRRAASKTKNTESRESRGKVTSSPKSHVPAQTALDRWMHRVNDLDAHAACDTDFMASDADDCLDSAEF</sequence>
<feature type="region of interest" description="Disordered" evidence="1">
    <location>
        <begin position="258"/>
        <end position="343"/>
    </location>
</feature>
<reference evidence="2 3" key="1">
    <citation type="journal article" date="2004" name="Nature">
        <title>Genome sequence of the ultrasmall unicellular red alga Cyanidioschyzon merolae 10D.</title>
        <authorList>
            <person name="Matsuzaki M."/>
            <person name="Misumi O."/>
            <person name="Shin-i T."/>
            <person name="Maruyama S."/>
            <person name="Takahara M."/>
            <person name="Miyagishima S."/>
            <person name="Mori T."/>
            <person name="Nishida K."/>
            <person name="Yagisawa F."/>
            <person name="Nishida K."/>
            <person name="Yoshida Y."/>
            <person name="Nishimura Y."/>
            <person name="Nakao S."/>
            <person name="Kobayashi T."/>
            <person name="Momoyama Y."/>
            <person name="Higashiyama T."/>
            <person name="Minoda A."/>
            <person name="Sano M."/>
            <person name="Nomoto H."/>
            <person name="Oishi K."/>
            <person name="Hayashi H."/>
            <person name="Ohta F."/>
            <person name="Nishizaka S."/>
            <person name="Haga S."/>
            <person name="Miura S."/>
            <person name="Morishita T."/>
            <person name="Kabeya Y."/>
            <person name="Terasawa K."/>
            <person name="Suzuki Y."/>
            <person name="Ishii Y."/>
            <person name="Asakawa S."/>
            <person name="Takano H."/>
            <person name="Ohta N."/>
            <person name="Kuroiwa H."/>
            <person name="Tanaka K."/>
            <person name="Shimizu N."/>
            <person name="Sugano S."/>
            <person name="Sato N."/>
            <person name="Nozaki H."/>
            <person name="Ogasawara N."/>
            <person name="Kohara Y."/>
            <person name="Kuroiwa T."/>
        </authorList>
    </citation>
    <scope>NUCLEOTIDE SEQUENCE [LARGE SCALE GENOMIC DNA]</scope>
    <source>
        <strain evidence="2 3">10D</strain>
    </source>
</reference>
<dbReference type="OMA" id="PVASEEW"/>
<feature type="compositionally biased region" description="Polar residues" evidence="1">
    <location>
        <begin position="412"/>
        <end position="422"/>
    </location>
</feature>
<feature type="region of interest" description="Disordered" evidence="1">
    <location>
        <begin position="376"/>
        <end position="510"/>
    </location>
</feature>
<feature type="region of interest" description="Disordered" evidence="1">
    <location>
        <begin position="564"/>
        <end position="643"/>
    </location>
</feature>
<feature type="compositionally biased region" description="Basic residues" evidence="1">
    <location>
        <begin position="266"/>
        <end position="276"/>
    </location>
</feature>
<feature type="compositionally biased region" description="Low complexity" evidence="1">
    <location>
        <begin position="305"/>
        <end position="317"/>
    </location>
</feature>
<feature type="compositionally biased region" description="Low complexity" evidence="1">
    <location>
        <begin position="385"/>
        <end position="398"/>
    </location>
</feature>
<dbReference type="KEGG" id="cme:CYME_CME086C"/>